<protein>
    <recommendedName>
        <fullName evidence="3">DUF3775 domain-containing protein</fullName>
    </recommendedName>
</protein>
<dbReference type="Proteomes" id="UP000218899">
    <property type="component" value="Chromosome"/>
</dbReference>
<keyword evidence="2" id="KW-1185">Reference proteome</keyword>
<evidence type="ECO:0000313" key="2">
    <source>
        <dbReference type="Proteomes" id="UP000218899"/>
    </source>
</evidence>
<dbReference type="Pfam" id="PF12616">
    <property type="entry name" value="DUF3775"/>
    <property type="match status" value="1"/>
</dbReference>
<reference evidence="1 2" key="1">
    <citation type="submission" date="2015-08" db="EMBL/GenBank/DDBJ databases">
        <title>Complete genome sequence of Sulfurifustis variabilis.</title>
        <authorList>
            <person name="Miura A."/>
            <person name="Kojima H."/>
            <person name="Fukui M."/>
        </authorList>
    </citation>
    <scope>NUCLEOTIDE SEQUENCE [LARGE SCALE GENOMIC DNA]</scope>
    <source>
        <strain evidence="2">skN76</strain>
    </source>
</reference>
<evidence type="ECO:0000313" key="1">
    <source>
        <dbReference type="EMBL" id="BAU47595.1"/>
    </source>
</evidence>
<evidence type="ECO:0008006" key="3">
    <source>
        <dbReference type="Google" id="ProtNLM"/>
    </source>
</evidence>
<sequence length="128" mass="14417">MLDLNPETVCRIVDKAHEFHAKEQVVIPEEPANPSGDWARQVLADHVDDPTYRELKSMIEDLEPDQQVSLVALMWLGRGDYDESEWSDALAQARDGWTEHTADYVIATPLVADYLEEGLAALGYSCEE</sequence>
<proteinExistence type="predicted"/>
<dbReference type="EMBL" id="AP014936">
    <property type="protein sequence ID" value="BAU47595.1"/>
    <property type="molecule type" value="Genomic_DNA"/>
</dbReference>
<dbReference type="OrthoDB" id="5641374at2"/>
<gene>
    <name evidence="1" type="ORF">SVA_1016</name>
</gene>
<accession>A0A1B4V2M5</accession>
<dbReference type="KEGG" id="sva:SVA_1016"/>
<dbReference type="AlphaFoldDB" id="A0A1B4V2M5"/>
<organism evidence="1 2">
    <name type="scientific">Sulfurifustis variabilis</name>
    <dbReference type="NCBI Taxonomy" id="1675686"/>
    <lineage>
        <taxon>Bacteria</taxon>
        <taxon>Pseudomonadati</taxon>
        <taxon>Pseudomonadota</taxon>
        <taxon>Gammaproteobacteria</taxon>
        <taxon>Acidiferrobacterales</taxon>
        <taxon>Acidiferrobacteraceae</taxon>
        <taxon>Sulfurifustis</taxon>
    </lineage>
</organism>
<dbReference type="RefSeq" id="WP_096459657.1">
    <property type="nucleotide sequence ID" value="NZ_AP014936.1"/>
</dbReference>
<name>A0A1B4V2M5_9GAMM</name>
<dbReference type="InterPro" id="IPR022254">
    <property type="entry name" value="DUF3775"/>
</dbReference>